<keyword evidence="1" id="KW-1133">Transmembrane helix</keyword>
<dbReference type="Proteomes" id="UP000284902">
    <property type="component" value="Unassembled WGS sequence"/>
</dbReference>
<gene>
    <name evidence="3" type="ORF">DW672_00305</name>
    <name evidence="2" type="ORF">DXD17_00940</name>
</gene>
<dbReference type="EMBL" id="QRHG01000001">
    <property type="protein sequence ID" value="RHF63323.1"/>
    <property type="molecule type" value="Genomic_DNA"/>
</dbReference>
<name>A0A3E4LZK1_9FIRM</name>
<evidence type="ECO:0000313" key="2">
    <source>
        <dbReference type="EMBL" id="RGK42675.1"/>
    </source>
</evidence>
<dbReference type="EMBL" id="QSQN01000002">
    <property type="protein sequence ID" value="RGK42675.1"/>
    <property type="molecule type" value="Genomic_DNA"/>
</dbReference>
<organism evidence="2 4">
    <name type="scientific">[Ruminococcus] lactaris</name>
    <dbReference type="NCBI Taxonomy" id="46228"/>
    <lineage>
        <taxon>Bacteria</taxon>
        <taxon>Bacillati</taxon>
        <taxon>Bacillota</taxon>
        <taxon>Clostridia</taxon>
        <taxon>Lachnospirales</taxon>
        <taxon>Lachnospiraceae</taxon>
        <taxon>Mediterraneibacter</taxon>
    </lineage>
</organism>
<dbReference type="InterPro" id="IPR032531">
    <property type="entry name" value="DUF4956"/>
</dbReference>
<evidence type="ECO:0000256" key="1">
    <source>
        <dbReference type="SAM" id="Phobius"/>
    </source>
</evidence>
<accession>A0A3E4LZK1</accession>
<evidence type="ECO:0000313" key="5">
    <source>
        <dbReference type="Proteomes" id="UP000284902"/>
    </source>
</evidence>
<keyword evidence="1" id="KW-0472">Membrane</keyword>
<dbReference type="Pfam" id="PF16316">
    <property type="entry name" value="DUF4956"/>
    <property type="match status" value="1"/>
</dbReference>
<feature type="transmembrane region" description="Helical" evidence="1">
    <location>
        <begin position="55"/>
        <end position="83"/>
    </location>
</feature>
<dbReference type="GeneID" id="77333889"/>
<comment type="caution">
    <text evidence="2">The sequence shown here is derived from an EMBL/GenBank/DDBJ whole genome shotgun (WGS) entry which is preliminary data.</text>
</comment>
<dbReference type="Proteomes" id="UP000260793">
    <property type="component" value="Unassembled WGS sequence"/>
</dbReference>
<dbReference type="AlphaFoldDB" id="A0A3E4LZK1"/>
<dbReference type="RefSeq" id="WP_005610105.1">
    <property type="nucleotide sequence ID" value="NZ_CABKOA010000029.1"/>
</dbReference>
<protein>
    <submittedName>
        <fullName evidence="2">DUF4956 domain-containing protein</fullName>
    </submittedName>
</protein>
<sequence length="230" mass="25129">MFSNLFGGIFDSSTVTVIPVYQFLLCVVVSLLLGIVLAAAYTYKSKYNAGFVRTLAILPAVVCIVIMMVNGNVGTGVAVAGAFSLVRFRSVPGSAKEIGAIFIAMGAGLVSGMGYLGYAVLYTVILSLVMALYVQIRAWEKNAGSEKTMVITIPEDLDYTEVFDDLLEAYTSRYELTEVKTTNMGSLFKLTYQLSLKDTSKEKEMIDHLRCRNGNLEIMVKNQETTTTSL</sequence>
<keyword evidence="1" id="KW-0812">Transmembrane</keyword>
<proteinExistence type="predicted"/>
<reference evidence="4 5" key="1">
    <citation type="submission" date="2018-08" db="EMBL/GenBank/DDBJ databases">
        <title>A genome reference for cultivated species of the human gut microbiota.</title>
        <authorList>
            <person name="Zou Y."/>
            <person name="Xue W."/>
            <person name="Luo G."/>
        </authorList>
    </citation>
    <scope>NUCLEOTIDE SEQUENCE [LARGE SCALE GENOMIC DNA]</scope>
    <source>
        <strain evidence="3 5">AM25-1LB</strain>
        <strain evidence="2 4">TF11-7</strain>
    </source>
</reference>
<feature type="transmembrane region" description="Helical" evidence="1">
    <location>
        <begin position="115"/>
        <end position="134"/>
    </location>
</feature>
<feature type="transmembrane region" description="Helical" evidence="1">
    <location>
        <begin position="20"/>
        <end position="43"/>
    </location>
</feature>
<evidence type="ECO:0000313" key="4">
    <source>
        <dbReference type="Proteomes" id="UP000260793"/>
    </source>
</evidence>
<evidence type="ECO:0000313" key="3">
    <source>
        <dbReference type="EMBL" id="RHF63323.1"/>
    </source>
</evidence>